<dbReference type="InterPro" id="IPR051534">
    <property type="entry name" value="CBASS_pafABC_assoc_protein"/>
</dbReference>
<keyword evidence="5" id="KW-1185">Reference proteome</keyword>
<evidence type="ECO:0000259" key="3">
    <source>
        <dbReference type="PROSITE" id="PS51000"/>
    </source>
</evidence>
<accession>A0A5C6LYZ2</accession>
<dbReference type="SUPFAM" id="SSF46785">
    <property type="entry name" value="Winged helix' DNA-binding domain"/>
    <property type="match status" value="1"/>
</dbReference>
<feature type="domain" description="HTH deoR-type" evidence="3">
    <location>
        <begin position="3"/>
        <end position="58"/>
    </location>
</feature>
<dbReference type="PANTHER" id="PTHR34580">
    <property type="match status" value="1"/>
</dbReference>
<dbReference type="EMBL" id="VOHS01000003">
    <property type="protein sequence ID" value="TWW01857.1"/>
    <property type="molecule type" value="Genomic_DNA"/>
</dbReference>
<dbReference type="InterPro" id="IPR036390">
    <property type="entry name" value="WH_DNA-bd_sf"/>
</dbReference>
<evidence type="ECO:0000256" key="2">
    <source>
        <dbReference type="ARBA" id="ARBA00023163"/>
    </source>
</evidence>
<reference evidence="4 5" key="1">
    <citation type="submission" date="2019-08" db="EMBL/GenBank/DDBJ databases">
        <title>Whole genome sequencing of chitin degrading bacteria Chitinophaga pinensis YS16.</title>
        <authorList>
            <person name="Singh R.P."/>
            <person name="Manchanda G."/>
            <person name="Maurya I.K."/>
            <person name="Joshi N.K."/>
            <person name="Srivastava A.K."/>
        </authorList>
    </citation>
    <scope>NUCLEOTIDE SEQUENCE [LARGE SCALE GENOMIC DNA]</scope>
    <source>
        <strain evidence="4 5">YS-16</strain>
    </source>
</reference>
<evidence type="ECO:0000313" key="5">
    <source>
        <dbReference type="Proteomes" id="UP000318815"/>
    </source>
</evidence>
<dbReference type="RefSeq" id="WP_146304026.1">
    <property type="nucleotide sequence ID" value="NZ_VOHS01000003.1"/>
</dbReference>
<proteinExistence type="predicted"/>
<dbReference type="Gene3D" id="1.10.10.10">
    <property type="entry name" value="Winged helix-like DNA-binding domain superfamily/Winged helix DNA-binding domain"/>
    <property type="match status" value="1"/>
</dbReference>
<organism evidence="4 5">
    <name type="scientific">Chitinophaga pinensis</name>
    <dbReference type="NCBI Taxonomy" id="79329"/>
    <lineage>
        <taxon>Bacteria</taxon>
        <taxon>Pseudomonadati</taxon>
        <taxon>Bacteroidota</taxon>
        <taxon>Chitinophagia</taxon>
        <taxon>Chitinophagales</taxon>
        <taxon>Chitinophagaceae</taxon>
        <taxon>Chitinophaga</taxon>
    </lineage>
</organism>
<keyword evidence="1" id="KW-0805">Transcription regulation</keyword>
<protein>
    <submittedName>
        <fullName evidence="4">YafY family transcriptional regulator</fullName>
    </submittedName>
</protein>
<dbReference type="GO" id="GO:0003700">
    <property type="term" value="F:DNA-binding transcription factor activity"/>
    <property type="evidence" value="ECO:0007669"/>
    <property type="project" value="InterPro"/>
</dbReference>
<sequence>MNRIDRLSAILIQLQGKKIVKAAEIAERFNISLRTVYRDVRALQEAGVPVGAEAGTGYYLVEGYHLPPVMFSREEAAALLTGEKLMANLSDHSNKKEFSNAMQKIKAVLRGSEKDFLESLEDNIAVVSRRPPVGEEFPNRFLSDIQHALGKQLILQLDYFALHNETHTKRDVEPIGIVFMSGYWHLIAWCRLRHGYRDFRMDRIKNVTVLPDSYDRNRHITLKEYMDRYGEYEAQAHMVKIRFPKIHARRIGDQKYYYGLVEEQLINDECIEMTFLAPCLDWFGRWLLIWGAIPEIVTPVALTEKMQELALEIKAHYL</sequence>
<dbReference type="AlphaFoldDB" id="A0A5C6LYZ2"/>
<dbReference type="PROSITE" id="PS52050">
    <property type="entry name" value="WYL"/>
    <property type="match status" value="1"/>
</dbReference>
<dbReference type="InterPro" id="IPR001034">
    <property type="entry name" value="DeoR_HTH"/>
</dbReference>
<name>A0A5C6LYZ2_9BACT</name>
<dbReference type="Pfam" id="PF08279">
    <property type="entry name" value="HTH_11"/>
    <property type="match status" value="1"/>
</dbReference>
<dbReference type="InterPro" id="IPR013196">
    <property type="entry name" value="HTH_11"/>
</dbReference>
<dbReference type="Pfam" id="PF13280">
    <property type="entry name" value="WYL"/>
    <property type="match status" value="1"/>
</dbReference>
<dbReference type="PROSITE" id="PS51000">
    <property type="entry name" value="HTH_DEOR_2"/>
    <property type="match status" value="1"/>
</dbReference>
<evidence type="ECO:0000256" key="1">
    <source>
        <dbReference type="ARBA" id="ARBA00023015"/>
    </source>
</evidence>
<dbReference type="PANTHER" id="PTHR34580:SF3">
    <property type="entry name" value="PROTEIN PAFB"/>
    <property type="match status" value="1"/>
</dbReference>
<dbReference type="InterPro" id="IPR026881">
    <property type="entry name" value="WYL_dom"/>
</dbReference>
<dbReference type="Proteomes" id="UP000318815">
    <property type="component" value="Unassembled WGS sequence"/>
</dbReference>
<dbReference type="InterPro" id="IPR036388">
    <property type="entry name" value="WH-like_DNA-bd_sf"/>
</dbReference>
<keyword evidence="2" id="KW-0804">Transcription</keyword>
<dbReference type="InterPro" id="IPR028349">
    <property type="entry name" value="PafC-like"/>
</dbReference>
<dbReference type="OrthoDB" id="9815009at2"/>
<dbReference type="PIRSF" id="PIRSF016838">
    <property type="entry name" value="PafC"/>
    <property type="match status" value="1"/>
</dbReference>
<gene>
    <name evidence="4" type="ORF">FEF09_04650</name>
</gene>
<comment type="caution">
    <text evidence="4">The sequence shown here is derived from an EMBL/GenBank/DDBJ whole genome shotgun (WGS) entry which is preliminary data.</text>
</comment>
<evidence type="ECO:0000313" key="4">
    <source>
        <dbReference type="EMBL" id="TWW01857.1"/>
    </source>
</evidence>